<evidence type="ECO:0000313" key="3">
    <source>
        <dbReference type="EMBL" id="NIH78376.1"/>
    </source>
</evidence>
<feature type="chain" id="PRO_5047543944" description="DUF3558 domain-containing protein" evidence="2">
    <location>
        <begin position="26"/>
        <end position="209"/>
    </location>
</feature>
<evidence type="ECO:0000256" key="2">
    <source>
        <dbReference type="SAM" id="SignalP"/>
    </source>
</evidence>
<feature type="signal peptide" evidence="2">
    <location>
        <begin position="1"/>
        <end position="25"/>
    </location>
</feature>
<evidence type="ECO:0000313" key="4">
    <source>
        <dbReference type="Proteomes" id="UP000754495"/>
    </source>
</evidence>
<name>A0ABX0SN40_9PSEU</name>
<dbReference type="EMBL" id="JAANOU010000001">
    <property type="protein sequence ID" value="NIH78376.1"/>
    <property type="molecule type" value="Genomic_DNA"/>
</dbReference>
<keyword evidence="2" id="KW-0732">Signal</keyword>
<keyword evidence="4" id="KW-1185">Reference proteome</keyword>
<evidence type="ECO:0000256" key="1">
    <source>
        <dbReference type="SAM" id="MobiDB-lite"/>
    </source>
</evidence>
<sequence length="209" mass="21612">MGKIEVAARLVVVSTAILATAACSAGGATGTAASTSAAAELSSSPLPKGEQAPPIPNPLDPAGLVEDPCHSLTVAQASDLGVQERGTKKDVGIDDIKGCDWKFGANLEWKIQVAYAVPHPRNGLQNLYDQNTAGKYANGYFMPTSISGYPSVFNGRADTRPHGRCDLSVGINPEMLLDVAVTGRTDKDNCTAASTVAELIITTIKSGGN</sequence>
<comment type="caution">
    <text evidence="3">The sequence shown here is derived from an EMBL/GenBank/DDBJ whole genome shotgun (WGS) entry which is preliminary data.</text>
</comment>
<dbReference type="Proteomes" id="UP000754495">
    <property type="component" value="Unassembled WGS sequence"/>
</dbReference>
<evidence type="ECO:0008006" key="5">
    <source>
        <dbReference type="Google" id="ProtNLM"/>
    </source>
</evidence>
<accession>A0ABX0SN40</accession>
<dbReference type="PROSITE" id="PS51257">
    <property type="entry name" value="PROKAR_LIPOPROTEIN"/>
    <property type="match status" value="1"/>
</dbReference>
<feature type="region of interest" description="Disordered" evidence="1">
    <location>
        <begin position="39"/>
        <end position="63"/>
    </location>
</feature>
<organism evidence="3 4">
    <name type="scientific">Amycolatopsis viridis</name>
    <dbReference type="NCBI Taxonomy" id="185678"/>
    <lineage>
        <taxon>Bacteria</taxon>
        <taxon>Bacillati</taxon>
        <taxon>Actinomycetota</taxon>
        <taxon>Actinomycetes</taxon>
        <taxon>Pseudonocardiales</taxon>
        <taxon>Pseudonocardiaceae</taxon>
        <taxon>Amycolatopsis</taxon>
    </lineage>
</organism>
<gene>
    <name evidence="3" type="ORF">FHX46_000906</name>
</gene>
<protein>
    <recommendedName>
        <fullName evidence="5">DUF3558 domain-containing protein</fullName>
    </recommendedName>
</protein>
<dbReference type="RefSeq" id="WP_167110924.1">
    <property type="nucleotide sequence ID" value="NZ_JAANOU010000001.1"/>
</dbReference>
<proteinExistence type="predicted"/>
<dbReference type="InterPro" id="IPR024520">
    <property type="entry name" value="DUF3558"/>
</dbReference>
<dbReference type="Pfam" id="PF12079">
    <property type="entry name" value="DUF3558"/>
    <property type="match status" value="1"/>
</dbReference>
<reference evidence="3 4" key="1">
    <citation type="submission" date="2020-03" db="EMBL/GenBank/DDBJ databases">
        <title>Sequencing the genomes of 1000 actinobacteria strains.</title>
        <authorList>
            <person name="Klenk H.-P."/>
        </authorList>
    </citation>
    <scope>NUCLEOTIDE SEQUENCE [LARGE SCALE GENOMIC DNA]</scope>
    <source>
        <strain evidence="3 4">DSM 45668</strain>
    </source>
</reference>